<dbReference type="PANTHER" id="PTHR46698:SF3">
    <property type="entry name" value="TENECTIN ISOFORM 1-RELATED"/>
    <property type="match status" value="1"/>
</dbReference>
<evidence type="ECO:0000256" key="3">
    <source>
        <dbReference type="ARBA" id="ARBA00022729"/>
    </source>
</evidence>
<sequence>MPRVRLRLILWCTLNLFWISAVSSDCWFENQKHKEGEAVGTTESCLNCTCTRGTLVCYLRVCPKLLNPPPPNCIILHRHKTCCPELICTDSPASNRIEARSDSIIDQNYSTAMEDTCIENGTVYGPGSAMATSSLCEYCYCIGGQQTCIKPKCLLKLDGCNPVFEKHNCCPVRYNCSEFYISTTTEIPKIATNKCTVGEINYSEGSKILGAGHSACDNCYCIRGLIRCEPLACAPAILGCTPVIKPGNCCPDSYNCNGTFDIHPEINYDNYPIVSKEYAKLRKEVQQLPQNKLHKVNENNINKTSYIIAESSQLTTKSDRGAEIGSTRHLQDPSTSGPFYYNTMSITKKISTKSEPILDTRTRPSTKFRKNGSTIISNFYGTTNYEFKNISYKKPLLTTTFEATTTKLSNSKNVDEETTNKQVRSSDYESDFFDIVGSLFDNEITKETENSVTEVTTKTEQNLTTNEPTSMKLTEVITTLLHTLSDDLSTTINLDSSSLPSTTEFVTDTDAPTTKFKHVLNSTAVTTIVTTTDCIKTNSTNNTQNVVKDIDHRDTTQMMESTEATSSATSESDYTEVDLESKVKVGTVTPNPHKTSDIEALLNITMSKNKDYEDYDYNEPTLPPSLPNLRIIPFVAADALDPKLREQENSLYPERITQAPPYSLFSPPTKTEGGFVPKEPLILPDYYEKELGITSEKSTLTSNPLKSHEHNCISEGREILHRETITGEHCIVCVCFYGNMICQKPPCTAPEPGCIASIDKQSCCPHITCESKDAGIDRIDLTSNPQDIITVAEGIVTPNPFSNVIRTEKPPNLQSLIEDMQFVATTEKSTTEKNDLSFGNILELLLYETSTTTRKNFKTTPTTEAPQTSHPNNIDSAVGVGLLKLAGCNIYGRMYRVGRIISELSGPCMECRCTEIGVQCTPLKC</sequence>
<accession>A0AAN7PT17</accession>
<name>A0AAN7PT17_9COLE</name>
<keyword evidence="3 4" id="KW-0732">Signal</keyword>
<evidence type="ECO:0000313" key="6">
    <source>
        <dbReference type="EMBL" id="KAK4876169.1"/>
    </source>
</evidence>
<dbReference type="AlphaFoldDB" id="A0AAN7PT17"/>
<comment type="caution">
    <text evidence="6">The sequence shown here is derived from an EMBL/GenBank/DDBJ whole genome shotgun (WGS) entry which is preliminary data.</text>
</comment>
<keyword evidence="2" id="KW-0964">Secreted</keyword>
<dbReference type="PANTHER" id="PTHR46698">
    <property type="entry name" value="CROSSVEINLESS 2"/>
    <property type="match status" value="1"/>
</dbReference>
<proteinExistence type="predicted"/>
<dbReference type="EMBL" id="JARPUR010000005">
    <property type="protein sequence ID" value="KAK4876169.1"/>
    <property type="molecule type" value="Genomic_DNA"/>
</dbReference>
<dbReference type="Proteomes" id="UP001353858">
    <property type="component" value="Unassembled WGS sequence"/>
</dbReference>
<evidence type="ECO:0000259" key="5">
    <source>
        <dbReference type="SMART" id="SM00214"/>
    </source>
</evidence>
<feature type="domain" description="VWFC" evidence="5">
    <location>
        <begin position="712"/>
        <end position="769"/>
    </location>
</feature>
<evidence type="ECO:0000313" key="7">
    <source>
        <dbReference type="Proteomes" id="UP001353858"/>
    </source>
</evidence>
<gene>
    <name evidence="6" type="ORF">RN001_012591</name>
</gene>
<protein>
    <recommendedName>
        <fullName evidence="5">VWFC domain-containing protein</fullName>
    </recommendedName>
</protein>
<dbReference type="GO" id="GO:0005576">
    <property type="term" value="C:extracellular region"/>
    <property type="evidence" value="ECO:0007669"/>
    <property type="project" value="UniProtKB-SubCell"/>
</dbReference>
<feature type="chain" id="PRO_5042960892" description="VWFC domain-containing protein" evidence="4">
    <location>
        <begin position="25"/>
        <end position="925"/>
    </location>
</feature>
<dbReference type="InterPro" id="IPR052424">
    <property type="entry name" value="Kielin_Chordin-BMP_Reg"/>
</dbReference>
<feature type="domain" description="VWFC" evidence="5">
    <location>
        <begin position="26"/>
        <end position="88"/>
    </location>
</feature>
<evidence type="ECO:0000256" key="1">
    <source>
        <dbReference type="ARBA" id="ARBA00004613"/>
    </source>
</evidence>
<reference evidence="7" key="1">
    <citation type="submission" date="2023-01" db="EMBL/GenBank/DDBJ databases">
        <title>Key to firefly adult light organ development and bioluminescence: homeobox transcription factors regulate luciferase expression and transportation to peroxisome.</title>
        <authorList>
            <person name="Fu X."/>
        </authorList>
    </citation>
    <scope>NUCLEOTIDE SEQUENCE [LARGE SCALE GENOMIC DNA]</scope>
</reference>
<evidence type="ECO:0000256" key="4">
    <source>
        <dbReference type="SAM" id="SignalP"/>
    </source>
</evidence>
<feature type="signal peptide" evidence="4">
    <location>
        <begin position="1"/>
        <end position="24"/>
    </location>
</feature>
<evidence type="ECO:0000256" key="2">
    <source>
        <dbReference type="ARBA" id="ARBA00022525"/>
    </source>
</evidence>
<dbReference type="InterPro" id="IPR001007">
    <property type="entry name" value="VWF_dom"/>
</dbReference>
<organism evidence="6 7">
    <name type="scientific">Aquatica leii</name>
    <dbReference type="NCBI Taxonomy" id="1421715"/>
    <lineage>
        <taxon>Eukaryota</taxon>
        <taxon>Metazoa</taxon>
        <taxon>Ecdysozoa</taxon>
        <taxon>Arthropoda</taxon>
        <taxon>Hexapoda</taxon>
        <taxon>Insecta</taxon>
        <taxon>Pterygota</taxon>
        <taxon>Neoptera</taxon>
        <taxon>Endopterygota</taxon>
        <taxon>Coleoptera</taxon>
        <taxon>Polyphaga</taxon>
        <taxon>Elateriformia</taxon>
        <taxon>Elateroidea</taxon>
        <taxon>Lampyridae</taxon>
        <taxon>Luciolinae</taxon>
        <taxon>Aquatica</taxon>
    </lineage>
</organism>
<keyword evidence="7" id="KW-1185">Reference proteome</keyword>
<dbReference type="SUPFAM" id="SSF57603">
    <property type="entry name" value="FnI-like domain"/>
    <property type="match status" value="4"/>
</dbReference>
<feature type="domain" description="VWFC" evidence="5">
    <location>
        <begin position="195"/>
        <end position="256"/>
    </location>
</feature>
<comment type="subcellular location">
    <subcellularLocation>
        <location evidence="1">Secreted</location>
    </subcellularLocation>
</comment>
<dbReference type="SMART" id="SM00214">
    <property type="entry name" value="VWC"/>
    <property type="match status" value="3"/>
</dbReference>